<dbReference type="Proteomes" id="UP000033651">
    <property type="component" value="Unassembled WGS sequence"/>
</dbReference>
<dbReference type="Gene3D" id="3.40.50.300">
    <property type="entry name" value="P-loop containing nucleotide triphosphate hydrolases"/>
    <property type="match status" value="1"/>
</dbReference>
<dbReference type="PATRIC" id="fig|345309.4.peg.2449"/>
<dbReference type="InterPro" id="IPR027417">
    <property type="entry name" value="P-loop_NTPase"/>
</dbReference>
<dbReference type="SUPFAM" id="SSF52540">
    <property type="entry name" value="P-loop containing nucleoside triphosphate hydrolases"/>
    <property type="match status" value="1"/>
</dbReference>
<dbReference type="EMBL" id="JZRB01000030">
    <property type="protein sequence ID" value="KJV30902.1"/>
    <property type="molecule type" value="Genomic_DNA"/>
</dbReference>
<keyword evidence="1" id="KW-0418">Kinase</keyword>
<dbReference type="RefSeq" id="WP_045830267.1">
    <property type="nucleotide sequence ID" value="NZ_JZRB01000030.1"/>
</dbReference>
<reference evidence="1 2" key="1">
    <citation type="submission" date="2015-03" db="EMBL/GenBank/DDBJ databases">
        <title>Draft genome sequence of Luteibacter yeojuensis strain SU11.</title>
        <authorList>
            <person name="Sulaiman J."/>
            <person name="Priya K."/>
            <person name="Chan K.-G."/>
        </authorList>
    </citation>
    <scope>NUCLEOTIDE SEQUENCE [LARGE SCALE GENOMIC DNA]</scope>
    <source>
        <strain evidence="1 2">SU11</strain>
    </source>
</reference>
<name>A0A0F3KIS0_9GAMM</name>
<proteinExistence type="predicted"/>
<keyword evidence="2" id="KW-1185">Reference proteome</keyword>
<sequence length="271" mass="29130">MEANDASTLAEGVLGRFAAAIARAPGPFVLGVSGLQGSGKSTLATGLVAAAAAQGLGAVALSLDDAYLTHAERVALSATVHPLLRTRGVPGTHDLALLASTLDALAKASPARPVPIPRFNKGQDDRYEPALWPTEPEVPALVVLEGWCLGLAPQDEAALAEPVNTLEREEDADGTWRRYVNEQLAGYQPLWRQLDALVVLEAPSWEVVARWRDQAEQPLRARGEPRAMDAPALARFLQHYERLSRHALATLPARADLLIPLDEHRTPQLPV</sequence>
<keyword evidence="1" id="KW-0808">Transferase</keyword>
<accession>A0A0F3KIS0</accession>
<evidence type="ECO:0000313" key="2">
    <source>
        <dbReference type="Proteomes" id="UP000033651"/>
    </source>
</evidence>
<dbReference type="OrthoDB" id="455474at2"/>
<dbReference type="AlphaFoldDB" id="A0A0F3KIS0"/>
<gene>
    <name evidence="1" type="ORF">VI08_14230</name>
</gene>
<protein>
    <submittedName>
        <fullName evidence="1">Kinase</fullName>
    </submittedName>
</protein>
<comment type="caution">
    <text evidence="1">The sequence shown here is derived from an EMBL/GenBank/DDBJ whole genome shotgun (WGS) entry which is preliminary data.</text>
</comment>
<dbReference type="GO" id="GO:0016301">
    <property type="term" value="F:kinase activity"/>
    <property type="evidence" value="ECO:0007669"/>
    <property type="project" value="UniProtKB-KW"/>
</dbReference>
<organism evidence="1 2">
    <name type="scientific">Luteibacter yeojuensis</name>
    <dbReference type="NCBI Taxonomy" id="345309"/>
    <lineage>
        <taxon>Bacteria</taxon>
        <taxon>Pseudomonadati</taxon>
        <taxon>Pseudomonadota</taxon>
        <taxon>Gammaproteobacteria</taxon>
        <taxon>Lysobacterales</taxon>
        <taxon>Rhodanobacteraceae</taxon>
        <taxon>Luteibacter</taxon>
    </lineage>
</organism>
<evidence type="ECO:0000313" key="1">
    <source>
        <dbReference type="EMBL" id="KJV30902.1"/>
    </source>
</evidence>